<name>B8J6N8_ANAD2</name>
<gene>
    <name evidence="10" type="ordered locus">A2cp1_3683</name>
</gene>
<dbReference type="HOGENOM" id="CLU_136713_2_0_7"/>
<dbReference type="RefSeq" id="WP_015934782.1">
    <property type="nucleotide sequence ID" value="NC_011891.1"/>
</dbReference>
<accession>B8J6N8</accession>
<feature type="signal peptide" evidence="8">
    <location>
        <begin position="1"/>
        <end position="28"/>
    </location>
</feature>
<keyword evidence="8" id="KW-0732">Signal</keyword>
<evidence type="ECO:0000256" key="5">
    <source>
        <dbReference type="ARBA" id="ARBA00022723"/>
    </source>
</evidence>
<dbReference type="InterPro" id="IPR036280">
    <property type="entry name" value="Multihaem_cyt_sf"/>
</dbReference>
<dbReference type="Proteomes" id="UP000007089">
    <property type="component" value="Chromosome"/>
</dbReference>
<evidence type="ECO:0000256" key="8">
    <source>
        <dbReference type="SAM" id="SignalP"/>
    </source>
</evidence>
<keyword evidence="5" id="KW-0479">Metal-binding</keyword>
<keyword evidence="7" id="KW-0408">Iron</keyword>
<evidence type="ECO:0000313" key="10">
    <source>
        <dbReference type="EMBL" id="ACL67010.1"/>
    </source>
</evidence>
<comment type="cofactor">
    <cofactor evidence="1">
        <name>heme c</name>
        <dbReference type="ChEBI" id="CHEBI:61717"/>
    </cofactor>
</comment>
<dbReference type="InterPro" id="IPR006311">
    <property type="entry name" value="TAT_signal"/>
</dbReference>
<protein>
    <recommendedName>
        <fullName evidence="9">Tetrahaem cytochrome domain-containing protein</fullName>
    </recommendedName>
</protein>
<dbReference type="KEGG" id="acp:A2cp1_3683"/>
<dbReference type="GO" id="GO:0030313">
    <property type="term" value="C:cell envelope"/>
    <property type="evidence" value="ECO:0007669"/>
    <property type="project" value="UniProtKB-SubCell"/>
</dbReference>
<keyword evidence="3" id="KW-0813">Transport</keyword>
<dbReference type="InterPro" id="IPR012286">
    <property type="entry name" value="Tetrahaem_cytochrome"/>
</dbReference>
<comment type="subcellular location">
    <subcellularLocation>
        <location evidence="2">Cell envelope</location>
    </subcellularLocation>
</comment>
<dbReference type="Gene3D" id="1.10.1130.10">
    <property type="entry name" value="Flavocytochrome C3, Chain A"/>
    <property type="match status" value="1"/>
</dbReference>
<sequence>MNWMSRRKLFALSLASLLGGLVAAQASAADAVTAATPKAAPAAQAKADALARVHAAAGVKCAQCHVKAAKAAPVEMDRCVSCHPTKALAVQTAGVKPRNPHENRHYGTELDCNACHHQHRQSENFCLPCHNFAFQVP</sequence>
<reference evidence="10" key="1">
    <citation type="submission" date="2009-01" db="EMBL/GenBank/DDBJ databases">
        <title>Complete sequence of Anaeromyxobacter dehalogenans 2CP-1.</title>
        <authorList>
            <consortium name="US DOE Joint Genome Institute"/>
            <person name="Lucas S."/>
            <person name="Copeland A."/>
            <person name="Lapidus A."/>
            <person name="Glavina del Rio T."/>
            <person name="Dalin E."/>
            <person name="Tice H."/>
            <person name="Bruce D."/>
            <person name="Goodwin L."/>
            <person name="Pitluck S."/>
            <person name="Saunders E."/>
            <person name="Brettin T."/>
            <person name="Detter J.C."/>
            <person name="Han C."/>
            <person name="Larimer F."/>
            <person name="Land M."/>
            <person name="Hauser L."/>
            <person name="Kyrpides N."/>
            <person name="Ovchinnikova G."/>
            <person name="Beliaev A.S."/>
            <person name="Richardson P."/>
        </authorList>
    </citation>
    <scope>NUCLEOTIDE SEQUENCE</scope>
    <source>
        <strain evidence="10">2CP-1</strain>
    </source>
</reference>
<evidence type="ECO:0000313" key="11">
    <source>
        <dbReference type="Proteomes" id="UP000007089"/>
    </source>
</evidence>
<evidence type="ECO:0000256" key="1">
    <source>
        <dbReference type="ARBA" id="ARBA00001926"/>
    </source>
</evidence>
<dbReference type="Pfam" id="PF14537">
    <property type="entry name" value="Cytochrom_c3_2"/>
    <property type="match status" value="1"/>
</dbReference>
<evidence type="ECO:0000256" key="3">
    <source>
        <dbReference type="ARBA" id="ARBA00022448"/>
    </source>
</evidence>
<evidence type="ECO:0000256" key="2">
    <source>
        <dbReference type="ARBA" id="ARBA00004196"/>
    </source>
</evidence>
<proteinExistence type="predicted"/>
<keyword evidence="4" id="KW-0349">Heme</keyword>
<dbReference type="GO" id="GO:0046872">
    <property type="term" value="F:metal ion binding"/>
    <property type="evidence" value="ECO:0007669"/>
    <property type="project" value="UniProtKB-KW"/>
</dbReference>
<dbReference type="PROSITE" id="PS51318">
    <property type="entry name" value="TAT"/>
    <property type="match status" value="1"/>
</dbReference>
<keyword evidence="6" id="KW-0249">Electron transport</keyword>
<evidence type="ECO:0000256" key="6">
    <source>
        <dbReference type="ARBA" id="ARBA00022982"/>
    </source>
</evidence>
<feature type="chain" id="PRO_5002872327" description="Tetrahaem cytochrome domain-containing protein" evidence="8">
    <location>
        <begin position="29"/>
        <end position="137"/>
    </location>
</feature>
<dbReference type="SUPFAM" id="SSF48695">
    <property type="entry name" value="Multiheme cytochromes"/>
    <property type="match status" value="1"/>
</dbReference>
<keyword evidence="11" id="KW-1185">Reference proteome</keyword>
<dbReference type="EMBL" id="CP001359">
    <property type="protein sequence ID" value="ACL67010.1"/>
    <property type="molecule type" value="Genomic_DNA"/>
</dbReference>
<evidence type="ECO:0000256" key="7">
    <source>
        <dbReference type="ARBA" id="ARBA00023004"/>
    </source>
</evidence>
<feature type="domain" description="Tetrahaem cytochrome" evidence="9">
    <location>
        <begin position="53"/>
        <end position="131"/>
    </location>
</feature>
<organism evidence="10 11">
    <name type="scientific">Anaeromyxobacter dehalogenans (strain ATCC BAA-258 / DSM 21875 / 2CP-1)</name>
    <dbReference type="NCBI Taxonomy" id="455488"/>
    <lineage>
        <taxon>Bacteria</taxon>
        <taxon>Pseudomonadati</taxon>
        <taxon>Myxococcota</taxon>
        <taxon>Myxococcia</taxon>
        <taxon>Myxococcales</taxon>
        <taxon>Cystobacterineae</taxon>
        <taxon>Anaeromyxobacteraceae</taxon>
        <taxon>Anaeromyxobacter</taxon>
    </lineage>
</organism>
<dbReference type="AlphaFoldDB" id="B8J6N8"/>
<evidence type="ECO:0000259" key="9">
    <source>
        <dbReference type="Pfam" id="PF14537"/>
    </source>
</evidence>
<evidence type="ECO:0000256" key="4">
    <source>
        <dbReference type="ARBA" id="ARBA00022617"/>
    </source>
</evidence>